<accession>A0A9Q3EKS4</accession>
<dbReference type="EMBL" id="AVOT02028402">
    <property type="protein sequence ID" value="MBW0520880.1"/>
    <property type="molecule type" value="Genomic_DNA"/>
</dbReference>
<sequence>MHPILKDPGVVHIWYNIPVCTIFSQKSNGEVFRTKLHDSKSTPQSITNFEGGSFSYFSVAISWLLPDNHSRTQPPGPAGVGLPILIRTILRAILRGSQSFQSLSRNQVLRIPWTTQLVHKGSNQAFFYGLGPFGPIHIPLWDFSHTVQFSRWPELYWPNSDNTGR</sequence>
<reference evidence="1" key="1">
    <citation type="submission" date="2021-03" db="EMBL/GenBank/DDBJ databases">
        <title>Draft genome sequence of rust myrtle Austropuccinia psidii MF-1, a brazilian biotype.</title>
        <authorList>
            <person name="Quecine M.C."/>
            <person name="Pachon D.M.R."/>
            <person name="Bonatelli M.L."/>
            <person name="Correr F.H."/>
            <person name="Franceschini L.M."/>
            <person name="Leite T.F."/>
            <person name="Margarido G.R.A."/>
            <person name="Almeida C.A."/>
            <person name="Ferrarezi J.A."/>
            <person name="Labate C.A."/>
        </authorList>
    </citation>
    <scope>NUCLEOTIDE SEQUENCE</scope>
    <source>
        <strain evidence="1">MF-1</strain>
    </source>
</reference>
<protein>
    <submittedName>
        <fullName evidence="1">Uncharacterized protein</fullName>
    </submittedName>
</protein>
<gene>
    <name evidence="1" type="ORF">O181_060595</name>
</gene>
<dbReference type="AlphaFoldDB" id="A0A9Q3EKS4"/>
<evidence type="ECO:0000313" key="2">
    <source>
        <dbReference type="Proteomes" id="UP000765509"/>
    </source>
</evidence>
<evidence type="ECO:0000313" key="1">
    <source>
        <dbReference type="EMBL" id="MBW0520880.1"/>
    </source>
</evidence>
<keyword evidence="2" id="KW-1185">Reference proteome</keyword>
<dbReference type="Proteomes" id="UP000765509">
    <property type="component" value="Unassembled WGS sequence"/>
</dbReference>
<proteinExistence type="predicted"/>
<name>A0A9Q3EKS4_9BASI</name>
<organism evidence="1 2">
    <name type="scientific">Austropuccinia psidii MF-1</name>
    <dbReference type="NCBI Taxonomy" id="1389203"/>
    <lineage>
        <taxon>Eukaryota</taxon>
        <taxon>Fungi</taxon>
        <taxon>Dikarya</taxon>
        <taxon>Basidiomycota</taxon>
        <taxon>Pucciniomycotina</taxon>
        <taxon>Pucciniomycetes</taxon>
        <taxon>Pucciniales</taxon>
        <taxon>Sphaerophragmiaceae</taxon>
        <taxon>Austropuccinia</taxon>
    </lineage>
</organism>
<comment type="caution">
    <text evidence="1">The sequence shown here is derived from an EMBL/GenBank/DDBJ whole genome shotgun (WGS) entry which is preliminary data.</text>
</comment>